<proteinExistence type="evidence at transcript level"/>
<feature type="non-terminal residue" evidence="1">
    <location>
        <position position="1"/>
    </location>
</feature>
<dbReference type="InterPro" id="IPR007174">
    <property type="entry name" value="Las1"/>
</dbReference>
<dbReference type="GO" id="GO:0090730">
    <property type="term" value="C:Las1 complex"/>
    <property type="evidence" value="ECO:0007669"/>
    <property type="project" value="InterPro"/>
</dbReference>
<dbReference type="GO" id="GO:0004519">
    <property type="term" value="F:endonuclease activity"/>
    <property type="evidence" value="ECO:0007669"/>
    <property type="project" value="InterPro"/>
</dbReference>
<dbReference type="AlphaFoldDB" id="A0A023EXS5"/>
<organism evidence="1">
    <name type="scientific">Triatoma infestans</name>
    <name type="common">Assassin bug</name>
    <dbReference type="NCBI Taxonomy" id="30076"/>
    <lineage>
        <taxon>Eukaryota</taxon>
        <taxon>Metazoa</taxon>
        <taxon>Ecdysozoa</taxon>
        <taxon>Arthropoda</taxon>
        <taxon>Hexapoda</taxon>
        <taxon>Insecta</taxon>
        <taxon>Pterygota</taxon>
        <taxon>Neoptera</taxon>
        <taxon>Paraneoptera</taxon>
        <taxon>Hemiptera</taxon>
        <taxon>Heteroptera</taxon>
        <taxon>Panheteroptera</taxon>
        <taxon>Cimicomorpha</taxon>
        <taxon>Reduviidae</taxon>
        <taxon>Triatominae</taxon>
        <taxon>Triatoma</taxon>
    </lineage>
</organism>
<name>A0A023EXS5_TRIIF</name>
<dbReference type="GO" id="GO:0000470">
    <property type="term" value="P:maturation of LSU-rRNA"/>
    <property type="evidence" value="ECO:0007669"/>
    <property type="project" value="TreeGrafter"/>
</dbReference>
<reference evidence="1" key="1">
    <citation type="journal article" date="2014" name="PLoS Negl. Trop. Dis.">
        <title>An updated insight into the Sialotranscriptome of Triatoma infestans: developmental stage and geographic variations.</title>
        <authorList>
            <person name="Schwarz A."/>
            <person name="Medrano-Mercado N."/>
            <person name="Schaub G.A."/>
            <person name="Struchiner C.J."/>
            <person name="Bargues M.D."/>
            <person name="Levy M.Z."/>
            <person name="Ribeiro J.M."/>
        </authorList>
    </citation>
    <scope>NUCLEOTIDE SEQUENCE</scope>
    <source>
        <strain evidence="1">Chile</strain>
        <tissue evidence="1">Salivary glands</tissue>
    </source>
</reference>
<dbReference type="Pfam" id="PF04031">
    <property type="entry name" value="Las1"/>
    <property type="match status" value="1"/>
</dbReference>
<sequence>HPSAQNEQISDEVYGIAYLPWESKDEWLNIYSKTYSRKLSDQIEAYNVMLEWQRAGDCPLGVMCTRIILQGVIKDKVFHSDVEQSLDDNDLQYIYGGSIMRFLNLLGSKELGRAYGDERTGMDSLYLKAEKIGLPDWLVNVRHEVSHGIKLPEIGMLRLCIIYILNFLKTNYWEIENVKMQEVVLKRPREETLKEYFNKLMNLYFLVKEQQKQGYLNIKSIVDPLVREEISRLQEYRLVSEQRKNAPWEVNTKQKDIFRELKVQSYIHTYPLNKICMVIINFILEYDSVNIFNMWNIITSRILQDSIEHQCVRLDIWGSLIRRIADRDFIKKMIEPFMDYVFVEPKDYNVSFWARKWLIVIFQALIKRTKVHKLKLALSGQRKISKREKKIILSLKQLERDQLKQLIARTKHDKSKQTILDTYTRLFNVVENNNHQLKSALRFKCHPLDSKTIRDYMYKVCREPNDFTLPALDFLVNMAENPSLKAVKSLKTLMNIYKGNRKSGQKSSGTVYTVEMVVDKLGISEKKYLEWKMKAHPPINKSKLDEELNSSSIQTFNTAVLKKPTIMSSWPKYFKTPWNK</sequence>
<dbReference type="GO" id="GO:0030687">
    <property type="term" value="C:preribosome, large subunit precursor"/>
    <property type="evidence" value="ECO:0007669"/>
    <property type="project" value="TreeGrafter"/>
</dbReference>
<dbReference type="EMBL" id="GBBI01004642">
    <property type="protein sequence ID" value="JAC14070.1"/>
    <property type="molecule type" value="mRNA"/>
</dbReference>
<accession>A0A023EXS5</accession>
<dbReference type="PANTHER" id="PTHR15002:SF0">
    <property type="entry name" value="RIBOSOMAL BIOGENESIS PROTEIN LAS1L"/>
    <property type="match status" value="1"/>
</dbReference>
<dbReference type="GO" id="GO:0000460">
    <property type="term" value="P:maturation of 5.8S rRNA"/>
    <property type="evidence" value="ECO:0007669"/>
    <property type="project" value="TreeGrafter"/>
</dbReference>
<evidence type="ECO:0000313" key="1">
    <source>
        <dbReference type="EMBL" id="JAC14070.1"/>
    </source>
</evidence>
<protein>
    <submittedName>
        <fullName evidence="1">Putative las1-like protein</fullName>
    </submittedName>
</protein>
<dbReference type="PANTHER" id="PTHR15002">
    <property type="entry name" value="RIBOSOMAL BIOGENESIS PROTEIN LAS1L"/>
    <property type="match status" value="1"/>
</dbReference>